<reference evidence="3 4" key="1">
    <citation type="submission" date="2017-04" db="EMBL/GenBank/DDBJ databases">
        <authorList>
            <person name="Afonso C.L."/>
            <person name="Miller P.J."/>
            <person name="Scott M.A."/>
            <person name="Spackman E."/>
            <person name="Goraichik I."/>
            <person name="Dimitrov K.M."/>
            <person name="Suarez D.L."/>
            <person name="Swayne D.E."/>
        </authorList>
    </citation>
    <scope>NUCLEOTIDE SEQUENCE [LARGE SCALE GENOMIC DNA]</scope>
    <source>
        <strain evidence="3 4">KR-140</strain>
    </source>
</reference>
<dbReference type="CDD" id="cd01107">
    <property type="entry name" value="HTH_BmrR"/>
    <property type="match status" value="1"/>
</dbReference>
<dbReference type="InterPro" id="IPR011256">
    <property type="entry name" value="Reg_factor_effector_dom_sf"/>
</dbReference>
<proteinExistence type="predicted"/>
<evidence type="ECO:0000256" key="1">
    <source>
        <dbReference type="ARBA" id="ARBA00023125"/>
    </source>
</evidence>
<dbReference type="Proteomes" id="UP000192582">
    <property type="component" value="Unassembled WGS sequence"/>
</dbReference>
<dbReference type="Gene3D" id="1.10.1660.10">
    <property type="match status" value="1"/>
</dbReference>
<dbReference type="Gene3D" id="3.20.80.10">
    <property type="entry name" value="Regulatory factor, effector binding domain"/>
    <property type="match status" value="1"/>
</dbReference>
<dbReference type="Pfam" id="PF13411">
    <property type="entry name" value="MerR_1"/>
    <property type="match status" value="1"/>
</dbReference>
<dbReference type="OrthoDB" id="9773308at2"/>
<dbReference type="SMART" id="SM00422">
    <property type="entry name" value="HTH_MERR"/>
    <property type="match status" value="1"/>
</dbReference>
<dbReference type="InterPro" id="IPR009061">
    <property type="entry name" value="DNA-bd_dom_put_sf"/>
</dbReference>
<dbReference type="PROSITE" id="PS50937">
    <property type="entry name" value="HTH_MERR_2"/>
    <property type="match status" value="1"/>
</dbReference>
<protein>
    <submittedName>
        <fullName evidence="3">DNA-binding transcriptional regulator, MerR family</fullName>
    </submittedName>
</protein>
<dbReference type="SMART" id="SM00871">
    <property type="entry name" value="AraC_E_bind"/>
    <property type="match status" value="1"/>
</dbReference>
<dbReference type="STRING" id="695939.SAMN00790413_03430"/>
<dbReference type="PANTHER" id="PTHR30204">
    <property type="entry name" value="REDOX-CYCLING DRUG-SENSING TRANSCRIPTIONAL ACTIVATOR SOXR"/>
    <property type="match status" value="1"/>
</dbReference>
<dbReference type="InterPro" id="IPR047057">
    <property type="entry name" value="MerR_fam"/>
</dbReference>
<dbReference type="Pfam" id="PF06445">
    <property type="entry name" value="GyrI-like"/>
    <property type="match status" value="1"/>
</dbReference>
<organism evidence="3 4">
    <name type="scientific">Deinococcus hopiensis KR-140</name>
    <dbReference type="NCBI Taxonomy" id="695939"/>
    <lineage>
        <taxon>Bacteria</taxon>
        <taxon>Thermotogati</taxon>
        <taxon>Deinococcota</taxon>
        <taxon>Deinococci</taxon>
        <taxon>Deinococcales</taxon>
        <taxon>Deinococcaceae</taxon>
        <taxon>Deinococcus</taxon>
    </lineage>
</organism>
<accession>A0A1W1UWW5</accession>
<dbReference type="GO" id="GO:0003700">
    <property type="term" value="F:DNA-binding transcription factor activity"/>
    <property type="evidence" value="ECO:0007669"/>
    <property type="project" value="InterPro"/>
</dbReference>
<evidence type="ECO:0000259" key="2">
    <source>
        <dbReference type="PROSITE" id="PS50937"/>
    </source>
</evidence>
<gene>
    <name evidence="3" type="ORF">SAMN00790413_03430</name>
</gene>
<dbReference type="InterPro" id="IPR010499">
    <property type="entry name" value="AraC_E-bd"/>
</dbReference>
<dbReference type="GO" id="GO:0003677">
    <property type="term" value="F:DNA binding"/>
    <property type="evidence" value="ECO:0007669"/>
    <property type="project" value="UniProtKB-KW"/>
</dbReference>
<evidence type="ECO:0000313" key="4">
    <source>
        <dbReference type="Proteomes" id="UP000192582"/>
    </source>
</evidence>
<dbReference type="SUPFAM" id="SSF46955">
    <property type="entry name" value="Putative DNA-binding domain"/>
    <property type="match status" value="1"/>
</dbReference>
<dbReference type="EMBL" id="FWWU01000008">
    <property type="protein sequence ID" value="SMB85526.1"/>
    <property type="molecule type" value="Genomic_DNA"/>
</dbReference>
<evidence type="ECO:0000313" key="3">
    <source>
        <dbReference type="EMBL" id="SMB85526.1"/>
    </source>
</evidence>
<sequence length="264" mass="30279">MQGRLIISRFALLTGLPPKTLRYYDEIGLLHPRWVEENTGYRYYSAAQISLGVRIRQWRQMDLPLEDIRQMLQSPAHANDVLRQHEQRLRHEIAARERALLHLRTSLQENTMEYRLEHLPTLQTLSIRTLLHPPHYEVIPEALQELMAYKKSQSYELAAPSFFVHHNEAEGEQGVVEICLPVTGGVEPQGRIEVRTFEGRPAFIGRFVGPYDKTGEAYTAVVEEALRRGLNITGSTAEIYVKSVPDIPDSNAYETDIAFFLQAE</sequence>
<dbReference type="InterPro" id="IPR029442">
    <property type="entry name" value="GyrI-like"/>
</dbReference>
<name>A0A1W1UWW5_9DEIO</name>
<dbReference type="AlphaFoldDB" id="A0A1W1UWW5"/>
<keyword evidence="4" id="KW-1185">Reference proteome</keyword>
<dbReference type="InterPro" id="IPR000551">
    <property type="entry name" value="MerR-type_HTH_dom"/>
</dbReference>
<dbReference type="PANTHER" id="PTHR30204:SF97">
    <property type="entry name" value="MERR FAMILY REGULATORY PROTEIN"/>
    <property type="match status" value="1"/>
</dbReference>
<keyword evidence="1 3" id="KW-0238">DNA-binding</keyword>
<feature type="domain" description="HTH merR-type" evidence="2">
    <location>
        <begin position="4"/>
        <end position="74"/>
    </location>
</feature>
<dbReference type="SUPFAM" id="SSF55136">
    <property type="entry name" value="Probable bacterial effector-binding domain"/>
    <property type="match status" value="1"/>
</dbReference>
<dbReference type="RefSeq" id="WP_084047374.1">
    <property type="nucleotide sequence ID" value="NZ_FWWU01000008.1"/>
</dbReference>